<organism evidence="3">
    <name type="scientific">Echinostoma caproni</name>
    <dbReference type="NCBI Taxonomy" id="27848"/>
    <lineage>
        <taxon>Eukaryota</taxon>
        <taxon>Metazoa</taxon>
        <taxon>Spiralia</taxon>
        <taxon>Lophotrochozoa</taxon>
        <taxon>Platyhelminthes</taxon>
        <taxon>Trematoda</taxon>
        <taxon>Digenea</taxon>
        <taxon>Plagiorchiida</taxon>
        <taxon>Echinostomata</taxon>
        <taxon>Echinostomatoidea</taxon>
        <taxon>Echinostomatidae</taxon>
        <taxon>Echinostoma</taxon>
    </lineage>
</organism>
<evidence type="ECO:0000313" key="1">
    <source>
        <dbReference type="EMBL" id="VDP83987.1"/>
    </source>
</evidence>
<reference evidence="1 2" key="2">
    <citation type="submission" date="2018-11" db="EMBL/GenBank/DDBJ databases">
        <authorList>
            <consortium name="Pathogen Informatics"/>
        </authorList>
    </citation>
    <scope>NUCLEOTIDE SEQUENCE [LARGE SCALE GENOMIC DNA]</scope>
    <source>
        <strain evidence="1 2">Egypt</strain>
    </source>
</reference>
<gene>
    <name evidence="1" type="ORF">ECPE_LOCUS8669</name>
</gene>
<proteinExistence type="predicted"/>
<dbReference type="WBParaSite" id="ECPE_0000869501-mRNA-1">
    <property type="protein sequence ID" value="ECPE_0000869501-mRNA-1"/>
    <property type="gene ID" value="ECPE_0000869501"/>
</dbReference>
<evidence type="ECO:0000313" key="2">
    <source>
        <dbReference type="Proteomes" id="UP000272942"/>
    </source>
</evidence>
<accession>A0A183ANY4</accession>
<dbReference type="AlphaFoldDB" id="A0A183ANY4"/>
<sequence>MARSRDVEITMHNVHRHQMLCFVVNLNEERALCGVAYFAVDMFHIPSSNERPTAFFVVPQGPEEETFHHVQPVPANHGIERKQANADKEETMTHGNDNTIVYHPMEFGVA</sequence>
<dbReference type="Proteomes" id="UP000272942">
    <property type="component" value="Unassembled WGS sequence"/>
</dbReference>
<dbReference type="EMBL" id="UZAN01046292">
    <property type="protein sequence ID" value="VDP83987.1"/>
    <property type="molecule type" value="Genomic_DNA"/>
</dbReference>
<evidence type="ECO:0000313" key="3">
    <source>
        <dbReference type="WBParaSite" id="ECPE_0000869501-mRNA-1"/>
    </source>
</evidence>
<reference evidence="3" key="1">
    <citation type="submission" date="2016-06" db="UniProtKB">
        <authorList>
            <consortium name="WormBaseParasite"/>
        </authorList>
    </citation>
    <scope>IDENTIFICATION</scope>
</reference>
<protein>
    <submittedName>
        <fullName evidence="3">YTH domain-containing protein</fullName>
    </submittedName>
</protein>
<name>A0A183ANY4_9TREM</name>
<keyword evidence="2" id="KW-1185">Reference proteome</keyword>